<evidence type="ECO:0000313" key="1">
    <source>
        <dbReference type="EMBL" id="QBK84732.1"/>
    </source>
</evidence>
<sequence>MEFTIDNKGNGEVTLSAPCIDKMWIKCKRKNKSEAREALVKFLLLYLSEVPSCTLKNNLNWNTLLSKSYLLPGVFDFSVLLKEGKRQIIVRWKHLFFENQTLTMEVEYNEYKNTTVAEKRLLRKQMYLSLKNKNKVPTKDMVCKKIQKKISPVILRDLGVITYTKDFKMAQQWFDDHYHKGTVLGVDIECVPGGPVLFQFAHSKTNDTLLLHSVKVFSLFPESLRTSMEQYDGYVGFSIDSVDVPSMKIVAPKISLIECRNSKLLVLGLSHNISLYFMAQIFIIGSGKYIEEINKKEMQLCNWKDDLTKRQKLYAALDAIFSIKLYEALNKL</sequence>
<dbReference type="InterPro" id="IPR012337">
    <property type="entry name" value="RNaseH-like_sf"/>
</dbReference>
<protein>
    <submittedName>
        <fullName evidence="1">3'-5' exonuclease</fullName>
    </submittedName>
</protein>
<organism evidence="1">
    <name type="scientific">Pithovirus LCDPAC01</name>
    <dbReference type="NCBI Taxonomy" id="2506600"/>
    <lineage>
        <taxon>Viruses</taxon>
        <taxon>Pithoviruses</taxon>
    </lineage>
</organism>
<keyword evidence="1" id="KW-0269">Exonuclease</keyword>
<dbReference type="SUPFAM" id="SSF53098">
    <property type="entry name" value="Ribonuclease H-like"/>
    <property type="match status" value="1"/>
</dbReference>
<keyword evidence="1" id="KW-0540">Nuclease</keyword>
<reference evidence="1" key="1">
    <citation type="journal article" date="2019" name="MBio">
        <title>Virus Genomes from Deep Sea Sediments Expand the Ocean Megavirome and Support Independent Origins of Viral Gigantism.</title>
        <authorList>
            <person name="Backstrom D."/>
            <person name="Yutin N."/>
            <person name="Jorgensen S.L."/>
            <person name="Dharamshi J."/>
            <person name="Homa F."/>
            <person name="Zaremba-Niedwiedzka K."/>
            <person name="Spang A."/>
            <person name="Wolf Y.I."/>
            <person name="Koonin E.V."/>
            <person name="Ettema T.J."/>
        </authorList>
    </citation>
    <scope>NUCLEOTIDE SEQUENCE</scope>
</reference>
<name>A0A481YPL6_9VIRU</name>
<dbReference type="InterPro" id="IPR036397">
    <property type="entry name" value="RNaseH_sf"/>
</dbReference>
<dbReference type="GO" id="GO:0003676">
    <property type="term" value="F:nucleic acid binding"/>
    <property type="evidence" value="ECO:0007669"/>
    <property type="project" value="InterPro"/>
</dbReference>
<keyword evidence="1" id="KW-0378">Hydrolase</keyword>
<accession>A0A481YPL6</accession>
<dbReference type="EMBL" id="MK500290">
    <property type="protein sequence ID" value="QBK84732.1"/>
    <property type="molecule type" value="Genomic_DNA"/>
</dbReference>
<proteinExistence type="predicted"/>
<dbReference type="Gene3D" id="3.30.420.10">
    <property type="entry name" value="Ribonuclease H-like superfamily/Ribonuclease H"/>
    <property type="match status" value="1"/>
</dbReference>
<dbReference type="GO" id="GO:0004527">
    <property type="term" value="F:exonuclease activity"/>
    <property type="evidence" value="ECO:0007669"/>
    <property type="project" value="UniProtKB-KW"/>
</dbReference>
<gene>
    <name evidence="1" type="ORF">LCDPAC01_02130</name>
</gene>